<keyword evidence="11" id="KW-1185">Reference proteome</keyword>
<dbReference type="EMBL" id="JBHFFA010000007">
    <property type="protein sequence ID" value="KAL2611043.1"/>
    <property type="molecule type" value="Genomic_DNA"/>
</dbReference>
<evidence type="ECO:0000313" key="10">
    <source>
        <dbReference type="EMBL" id="KAL2611043.1"/>
    </source>
</evidence>
<keyword evidence="5" id="KW-0812">Transmembrane</keyword>
<dbReference type="GO" id="GO:0005789">
    <property type="term" value="C:endoplasmic reticulum membrane"/>
    <property type="evidence" value="ECO:0007669"/>
    <property type="project" value="UniProtKB-SubCell"/>
</dbReference>
<reference evidence="10 11" key="1">
    <citation type="submission" date="2024-09" db="EMBL/GenBank/DDBJ databases">
        <title>Chromosome-scale assembly of Riccia fluitans.</title>
        <authorList>
            <person name="Paukszto L."/>
            <person name="Sawicki J."/>
            <person name="Karawczyk K."/>
            <person name="Piernik-Szablinska J."/>
            <person name="Szczecinska M."/>
            <person name="Mazdziarz M."/>
        </authorList>
    </citation>
    <scope>NUCLEOTIDE SEQUENCE [LARGE SCALE GENOMIC DNA]</scope>
    <source>
        <strain evidence="10">Rf_01</strain>
        <tissue evidence="10">Aerial parts of the thallus</tissue>
    </source>
</reference>
<evidence type="ECO:0000256" key="7">
    <source>
        <dbReference type="ARBA" id="ARBA00022989"/>
    </source>
</evidence>
<evidence type="ECO:0000256" key="4">
    <source>
        <dbReference type="ARBA" id="ARBA00022502"/>
    </source>
</evidence>
<evidence type="ECO:0000313" key="11">
    <source>
        <dbReference type="Proteomes" id="UP001605036"/>
    </source>
</evidence>
<dbReference type="GO" id="GO:0006506">
    <property type="term" value="P:GPI anchor biosynthetic process"/>
    <property type="evidence" value="ECO:0007669"/>
    <property type="project" value="UniProtKB-KW"/>
</dbReference>
<proteinExistence type="inferred from homology"/>
<keyword evidence="8" id="KW-0472">Membrane</keyword>
<organism evidence="10 11">
    <name type="scientific">Riccia fluitans</name>
    <dbReference type="NCBI Taxonomy" id="41844"/>
    <lineage>
        <taxon>Eukaryota</taxon>
        <taxon>Viridiplantae</taxon>
        <taxon>Streptophyta</taxon>
        <taxon>Embryophyta</taxon>
        <taxon>Marchantiophyta</taxon>
        <taxon>Marchantiopsida</taxon>
        <taxon>Marchantiidae</taxon>
        <taxon>Marchantiales</taxon>
        <taxon>Ricciaceae</taxon>
        <taxon>Riccia</taxon>
    </lineage>
</organism>
<evidence type="ECO:0000256" key="1">
    <source>
        <dbReference type="ARBA" id="ARBA00004477"/>
    </source>
</evidence>
<sequence length="318" mass="35516">MPADQEMGRLNLLAYGFERDFEYLKNQFFEPVVDALKGIARLSLESQILYYTPKAVKSQWDASHNAYVVPVKQLPFFVTADSLQRSTRMNGIWIHQLPQLDGVSFFILHYVAGAKEYPLHFLRKNGQLSPTDGFTSPGWGGVVVYNPKNLSLLDGDVQSSAYHITAKDFESVAGVIVSQLRTLFGLPPVLQNDQERGFFSLSPARTGFAEWELDLLLRRRAVSDMAAADSTLTSLSRLVRKLPNMVIKDEIGEQVKSSLVAAVAALDHAARGSYLHTAEAAREAARLAEEAFFHPSIMSVLYNPTEHHLAIYTYCFTL</sequence>
<evidence type="ECO:0000256" key="2">
    <source>
        <dbReference type="ARBA" id="ARBA00004687"/>
    </source>
</evidence>
<dbReference type="PANTHER" id="PTHR21072:SF13">
    <property type="entry name" value="GPI TRANSAMIDASE COMPONENT PIG-S"/>
    <property type="match status" value="1"/>
</dbReference>
<dbReference type="Pfam" id="PF10510">
    <property type="entry name" value="PIG-S"/>
    <property type="match status" value="1"/>
</dbReference>
<dbReference type="AlphaFoldDB" id="A0ABD1XQQ7"/>
<evidence type="ECO:0000256" key="9">
    <source>
        <dbReference type="ARBA" id="ARBA00023180"/>
    </source>
</evidence>
<dbReference type="InterPro" id="IPR019540">
    <property type="entry name" value="PtdIno-glycan_biosynth_class_S"/>
</dbReference>
<protein>
    <submittedName>
        <fullName evidence="10">Uncharacterized protein</fullName>
    </submittedName>
</protein>
<evidence type="ECO:0000256" key="5">
    <source>
        <dbReference type="ARBA" id="ARBA00022692"/>
    </source>
</evidence>
<name>A0ABD1XQQ7_9MARC</name>
<keyword evidence="9" id="KW-0325">Glycoprotein</keyword>
<keyword evidence="7" id="KW-1133">Transmembrane helix</keyword>
<comment type="pathway">
    <text evidence="2">Glycolipid biosynthesis; glycosylphosphatidylinositol-anchor biosynthesis.</text>
</comment>
<evidence type="ECO:0000256" key="8">
    <source>
        <dbReference type="ARBA" id="ARBA00023136"/>
    </source>
</evidence>
<dbReference type="Proteomes" id="UP001605036">
    <property type="component" value="Unassembled WGS sequence"/>
</dbReference>
<dbReference type="PANTHER" id="PTHR21072">
    <property type="entry name" value="GPI TRANSAMIDASE COMPONENT PIG-S"/>
    <property type="match status" value="1"/>
</dbReference>
<gene>
    <name evidence="10" type="ORF">R1flu_022735</name>
</gene>
<evidence type="ECO:0000256" key="6">
    <source>
        <dbReference type="ARBA" id="ARBA00022824"/>
    </source>
</evidence>
<comment type="subcellular location">
    <subcellularLocation>
        <location evidence="1">Endoplasmic reticulum membrane</location>
        <topology evidence="1">Multi-pass membrane protein</topology>
    </subcellularLocation>
</comment>
<accession>A0ABD1XQQ7</accession>
<keyword evidence="6" id="KW-0256">Endoplasmic reticulum</keyword>
<comment type="caution">
    <text evidence="10">The sequence shown here is derived from an EMBL/GenBank/DDBJ whole genome shotgun (WGS) entry which is preliminary data.</text>
</comment>
<evidence type="ECO:0000256" key="3">
    <source>
        <dbReference type="ARBA" id="ARBA00005316"/>
    </source>
</evidence>
<comment type="similarity">
    <text evidence="3">Belongs to the PIGS family.</text>
</comment>
<keyword evidence="4" id="KW-0337">GPI-anchor biosynthesis</keyword>